<keyword evidence="1" id="KW-0812">Transmembrane</keyword>
<evidence type="ECO:0008006" key="4">
    <source>
        <dbReference type="Google" id="ProtNLM"/>
    </source>
</evidence>
<keyword evidence="1" id="KW-1133">Transmembrane helix</keyword>
<dbReference type="OrthoDB" id="1202744at2"/>
<evidence type="ECO:0000313" key="3">
    <source>
        <dbReference type="Proteomes" id="UP000215214"/>
    </source>
</evidence>
<dbReference type="RefSeq" id="WP_095070300.1">
    <property type="nucleotide sequence ID" value="NZ_LT899436.1"/>
</dbReference>
<dbReference type="Proteomes" id="UP000215214">
    <property type="component" value="Chromosome TJEJU"/>
</dbReference>
<dbReference type="AlphaFoldDB" id="A0A238U7H2"/>
<feature type="transmembrane region" description="Helical" evidence="1">
    <location>
        <begin position="77"/>
        <end position="96"/>
    </location>
</feature>
<feature type="transmembrane region" description="Helical" evidence="1">
    <location>
        <begin position="43"/>
        <end position="65"/>
    </location>
</feature>
<gene>
    <name evidence="2" type="ORF">TJEJU_1208</name>
</gene>
<organism evidence="2 3">
    <name type="scientific">Tenacibaculum jejuense</name>
    <dbReference type="NCBI Taxonomy" id="584609"/>
    <lineage>
        <taxon>Bacteria</taxon>
        <taxon>Pseudomonadati</taxon>
        <taxon>Bacteroidota</taxon>
        <taxon>Flavobacteriia</taxon>
        <taxon>Flavobacteriales</taxon>
        <taxon>Flavobacteriaceae</taxon>
        <taxon>Tenacibaculum</taxon>
    </lineage>
</organism>
<dbReference type="EMBL" id="LT899436">
    <property type="protein sequence ID" value="SNR14956.1"/>
    <property type="molecule type" value="Genomic_DNA"/>
</dbReference>
<evidence type="ECO:0000256" key="1">
    <source>
        <dbReference type="SAM" id="Phobius"/>
    </source>
</evidence>
<dbReference type="KEGG" id="tje:TJEJU_1208"/>
<keyword evidence="3" id="KW-1185">Reference proteome</keyword>
<protein>
    <recommendedName>
        <fullName evidence="4">Competence protein</fullName>
    </recommendedName>
</protein>
<proteinExistence type="predicted"/>
<sequence length="120" mass="13692">MSVFESLDTTSEKAVDKAEEFLKYSKKYYELKIFQILTSSISLIFRFAIVGVFLLISLIFMAAFASSAIGSYFNNDTLGYITVALIFILFAFLGYLTKDLIENKVIQSLSKKYFDDEEIL</sequence>
<accession>A0A238U7H2</accession>
<evidence type="ECO:0000313" key="2">
    <source>
        <dbReference type="EMBL" id="SNR14956.1"/>
    </source>
</evidence>
<name>A0A238U7H2_9FLAO</name>
<reference evidence="2 3" key="1">
    <citation type="submission" date="2017-07" db="EMBL/GenBank/DDBJ databases">
        <authorList>
            <person name="Sun Z.S."/>
            <person name="Albrecht U."/>
            <person name="Echele G."/>
            <person name="Lee C.C."/>
        </authorList>
    </citation>
    <scope>NUCLEOTIDE SEQUENCE [LARGE SCALE GENOMIC DNA]</scope>
    <source>
        <strain evidence="3">type strain: KCTC 22618</strain>
    </source>
</reference>
<keyword evidence="1" id="KW-0472">Membrane</keyword>